<dbReference type="AlphaFoldDB" id="A0A396IJB0"/>
<name>A0A396IJB0_MEDTR</name>
<evidence type="ECO:0000313" key="1">
    <source>
        <dbReference type="EMBL" id="RHN65756.1"/>
    </source>
</evidence>
<accession>A0A396IJB0</accession>
<comment type="caution">
    <text evidence="1">The sequence shown here is derived from an EMBL/GenBank/DDBJ whole genome shotgun (WGS) entry which is preliminary data.</text>
</comment>
<gene>
    <name evidence="1" type="ORF">MtrunA17_Chr3g0083441</name>
</gene>
<dbReference type="EMBL" id="PSQE01000003">
    <property type="protein sequence ID" value="RHN65756.1"/>
    <property type="molecule type" value="Genomic_DNA"/>
</dbReference>
<proteinExistence type="predicted"/>
<organism evidence="1">
    <name type="scientific">Medicago truncatula</name>
    <name type="common">Barrel medic</name>
    <name type="synonym">Medicago tribuloides</name>
    <dbReference type="NCBI Taxonomy" id="3880"/>
    <lineage>
        <taxon>Eukaryota</taxon>
        <taxon>Viridiplantae</taxon>
        <taxon>Streptophyta</taxon>
        <taxon>Embryophyta</taxon>
        <taxon>Tracheophyta</taxon>
        <taxon>Spermatophyta</taxon>
        <taxon>Magnoliopsida</taxon>
        <taxon>eudicotyledons</taxon>
        <taxon>Gunneridae</taxon>
        <taxon>Pentapetalae</taxon>
        <taxon>rosids</taxon>
        <taxon>fabids</taxon>
        <taxon>Fabales</taxon>
        <taxon>Fabaceae</taxon>
        <taxon>Papilionoideae</taxon>
        <taxon>50 kb inversion clade</taxon>
        <taxon>NPAAA clade</taxon>
        <taxon>Hologalegina</taxon>
        <taxon>IRL clade</taxon>
        <taxon>Trifolieae</taxon>
        <taxon>Medicago</taxon>
    </lineage>
</organism>
<dbReference type="Gramene" id="rna13643">
    <property type="protein sequence ID" value="RHN65756.1"/>
    <property type="gene ID" value="gene13643"/>
</dbReference>
<protein>
    <submittedName>
        <fullName evidence="1">Uncharacterized protein</fullName>
    </submittedName>
</protein>
<reference evidence="1" key="1">
    <citation type="journal article" date="2018" name="Nat. Plants">
        <title>Whole-genome landscape of Medicago truncatula symbiotic genes.</title>
        <authorList>
            <person name="Pecrix Y."/>
            <person name="Gamas P."/>
            <person name="Carrere S."/>
        </authorList>
    </citation>
    <scope>NUCLEOTIDE SEQUENCE</scope>
    <source>
        <tissue evidence="1">Leaves</tissue>
    </source>
</reference>
<dbReference type="Proteomes" id="UP000265566">
    <property type="component" value="Chromosome 3"/>
</dbReference>
<sequence>MCDYKTAQTTLNTIESQQKTPLVDIDMPCRDDVLEMCRWRAITGSVMPVFPRAGI</sequence>